<proteinExistence type="inferred from homology"/>
<comment type="similarity">
    <text evidence="1">Belongs to the ABC transporter superfamily.</text>
</comment>
<dbReference type="InterPro" id="IPR050153">
    <property type="entry name" value="Metal_Ion_Import_ABC"/>
</dbReference>
<dbReference type="InterPro" id="IPR003439">
    <property type="entry name" value="ABC_transporter-like_ATP-bd"/>
</dbReference>
<dbReference type="EMBL" id="JACOOO010000006">
    <property type="protein sequence ID" value="MBC5628322.1"/>
    <property type="molecule type" value="Genomic_DNA"/>
</dbReference>
<sequence>MRDSLNIENIEFYYGDYKVLDEINMKLKPGEINILIGVNGAGKTTLLKAISGLLKDIRGTVYYDDLDLKNMSYREKGKLISFIPQNIHTDQNYSVLDIVVMGITPYLSLIENPREEHYEIGRQILKELNIYHLKDNSIGELSGGERRMVYLGRVLMQKCKIILLDEPNTFLDYVRQHDFFTFISKFVKEKKLITLFTIHDINLALRYADRIHILDKNKIIDVVNCRESGYEKRILESLKKIYMRDFSIVDTKVGPMIIC</sequence>
<keyword evidence="7" id="KW-1185">Reference proteome</keyword>
<dbReference type="Pfam" id="PF00005">
    <property type="entry name" value="ABC_tran"/>
    <property type="match status" value="1"/>
</dbReference>
<evidence type="ECO:0000313" key="6">
    <source>
        <dbReference type="EMBL" id="MBC5628322.1"/>
    </source>
</evidence>
<evidence type="ECO:0000256" key="4">
    <source>
        <dbReference type="ARBA" id="ARBA00022840"/>
    </source>
</evidence>
<evidence type="ECO:0000259" key="5">
    <source>
        <dbReference type="PROSITE" id="PS50893"/>
    </source>
</evidence>
<dbReference type="GO" id="GO:0005524">
    <property type="term" value="F:ATP binding"/>
    <property type="evidence" value="ECO:0007669"/>
    <property type="project" value="UniProtKB-KW"/>
</dbReference>
<keyword evidence="4 6" id="KW-0067">ATP-binding</keyword>
<comment type="caution">
    <text evidence="6">The sequence shown here is derived from an EMBL/GenBank/DDBJ whole genome shotgun (WGS) entry which is preliminary data.</text>
</comment>
<gene>
    <name evidence="6" type="ORF">H8S20_05375</name>
</gene>
<keyword evidence="2" id="KW-0813">Transport</keyword>
<evidence type="ECO:0000256" key="1">
    <source>
        <dbReference type="ARBA" id="ARBA00005417"/>
    </source>
</evidence>
<dbReference type="Gene3D" id="3.40.50.300">
    <property type="entry name" value="P-loop containing nucleotide triphosphate hydrolases"/>
    <property type="match status" value="1"/>
</dbReference>
<accession>A0ABR7DAA1</accession>
<dbReference type="InterPro" id="IPR003593">
    <property type="entry name" value="AAA+_ATPase"/>
</dbReference>
<keyword evidence="3" id="KW-0547">Nucleotide-binding</keyword>
<reference evidence="6 7" key="1">
    <citation type="submission" date="2020-08" db="EMBL/GenBank/DDBJ databases">
        <title>Genome public.</title>
        <authorList>
            <person name="Liu C."/>
            <person name="Sun Q."/>
        </authorList>
    </citation>
    <scope>NUCLEOTIDE SEQUENCE [LARGE SCALE GENOMIC DNA]</scope>
    <source>
        <strain evidence="6 7">NSJ-6</strain>
    </source>
</reference>
<dbReference type="PROSITE" id="PS50893">
    <property type="entry name" value="ABC_TRANSPORTER_2"/>
    <property type="match status" value="1"/>
</dbReference>
<name>A0ABR7DAA1_9CLOT</name>
<evidence type="ECO:0000313" key="7">
    <source>
        <dbReference type="Proteomes" id="UP000596929"/>
    </source>
</evidence>
<evidence type="ECO:0000256" key="3">
    <source>
        <dbReference type="ARBA" id="ARBA00022741"/>
    </source>
</evidence>
<evidence type="ECO:0000256" key="2">
    <source>
        <dbReference type="ARBA" id="ARBA00022448"/>
    </source>
</evidence>
<dbReference type="Proteomes" id="UP000596929">
    <property type="component" value="Unassembled WGS sequence"/>
</dbReference>
<organism evidence="6 7">
    <name type="scientific">Clostridium hominis</name>
    <dbReference type="NCBI Taxonomy" id="2763036"/>
    <lineage>
        <taxon>Bacteria</taxon>
        <taxon>Bacillati</taxon>
        <taxon>Bacillota</taxon>
        <taxon>Clostridia</taxon>
        <taxon>Eubacteriales</taxon>
        <taxon>Clostridiaceae</taxon>
        <taxon>Clostridium</taxon>
    </lineage>
</organism>
<dbReference type="CDD" id="cd03214">
    <property type="entry name" value="ABC_Iron-Siderophores_B12_Hemin"/>
    <property type="match status" value="1"/>
</dbReference>
<dbReference type="SMART" id="SM00382">
    <property type="entry name" value="AAA"/>
    <property type="match status" value="1"/>
</dbReference>
<dbReference type="InterPro" id="IPR027417">
    <property type="entry name" value="P-loop_NTPase"/>
</dbReference>
<dbReference type="SUPFAM" id="SSF52540">
    <property type="entry name" value="P-loop containing nucleoside triphosphate hydrolases"/>
    <property type="match status" value="1"/>
</dbReference>
<feature type="domain" description="ABC transporter" evidence="5">
    <location>
        <begin position="5"/>
        <end position="241"/>
    </location>
</feature>
<protein>
    <submittedName>
        <fullName evidence="6">ABC transporter ATP-binding protein</fullName>
    </submittedName>
</protein>
<dbReference type="PANTHER" id="PTHR42734">
    <property type="entry name" value="METAL TRANSPORT SYSTEM ATP-BINDING PROTEIN TM_0124-RELATED"/>
    <property type="match status" value="1"/>
</dbReference>
<dbReference type="PANTHER" id="PTHR42734:SF6">
    <property type="entry name" value="MOLYBDATE IMPORT ATP-BINDING PROTEIN MOLC"/>
    <property type="match status" value="1"/>
</dbReference>